<evidence type="ECO:0000256" key="5">
    <source>
        <dbReference type="ARBA" id="ARBA00022989"/>
    </source>
</evidence>
<comment type="caution">
    <text evidence="11">The sequence shown here is derived from an EMBL/GenBank/DDBJ whole genome shotgun (WGS) entry which is preliminary data.</text>
</comment>
<dbReference type="GO" id="GO:0055085">
    <property type="term" value="P:transmembrane transport"/>
    <property type="evidence" value="ECO:0007669"/>
    <property type="project" value="InterPro"/>
</dbReference>
<keyword evidence="3 8" id="KW-0812">Transmembrane</keyword>
<accession>A0A1Y2EA90</accession>
<dbReference type="Gene3D" id="1.50.40.10">
    <property type="entry name" value="Mitochondrial carrier domain"/>
    <property type="match status" value="1"/>
</dbReference>
<dbReference type="PANTHER" id="PTHR24089">
    <property type="entry name" value="SOLUTE CARRIER FAMILY 25"/>
    <property type="match status" value="1"/>
</dbReference>
<dbReference type="STRING" id="1754190.A0A1Y2EA90"/>
<organism evidence="11 12">
    <name type="scientific">Neocallimastix californiae</name>
    <dbReference type="NCBI Taxonomy" id="1754190"/>
    <lineage>
        <taxon>Eukaryota</taxon>
        <taxon>Fungi</taxon>
        <taxon>Fungi incertae sedis</taxon>
        <taxon>Chytridiomycota</taxon>
        <taxon>Chytridiomycota incertae sedis</taxon>
        <taxon>Neocallimastigomycetes</taxon>
        <taxon>Neocallimastigales</taxon>
        <taxon>Neocallimastigaceae</taxon>
        <taxon>Neocallimastix</taxon>
    </lineage>
</organism>
<dbReference type="InterPro" id="IPR018108">
    <property type="entry name" value="MCP_transmembrane"/>
</dbReference>
<name>A0A1Y2EA90_9FUNG</name>
<evidence type="ECO:0000256" key="6">
    <source>
        <dbReference type="ARBA" id="ARBA00023128"/>
    </source>
</evidence>
<evidence type="ECO:0000256" key="10">
    <source>
        <dbReference type="SAM" id="Phobius"/>
    </source>
</evidence>
<gene>
    <name evidence="11" type="ORF">LY90DRAFT_453082</name>
</gene>
<keyword evidence="7 8" id="KW-0472">Membrane</keyword>
<dbReference type="InterPro" id="IPR011992">
    <property type="entry name" value="EF-hand-dom_pair"/>
</dbReference>
<dbReference type="EMBL" id="MCOG01000046">
    <property type="protein sequence ID" value="ORY68166.1"/>
    <property type="molecule type" value="Genomic_DNA"/>
</dbReference>
<keyword evidence="4" id="KW-0677">Repeat</keyword>
<evidence type="ECO:0000256" key="9">
    <source>
        <dbReference type="RuleBase" id="RU000488"/>
    </source>
</evidence>
<dbReference type="InterPro" id="IPR002067">
    <property type="entry name" value="MCP"/>
</dbReference>
<evidence type="ECO:0000256" key="8">
    <source>
        <dbReference type="PROSITE-ProRule" id="PRU00282"/>
    </source>
</evidence>
<evidence type="ECO:0000256" key="1">
    <source>
        <dbReference type="ARBA" id="ARBA00004225"/>
    </source>
</evidence>
<evidence type="ECO:0000256" key="3">
    <source>
        <dbReference type="ARBA" id="ARBA00022692"/>
    </source>
</evidence>
<evidence type="ECO:0000313" key="12">
    <source>
        <dbReference type="Proteomes" id="UP000193920"/>
    </source>
</evidence>
<dbReference type="PRINTS" id="PR00926">
    <property type="entry name" value="MITOCARRIER"/>
</dbReference>
<evidence type="ECO:0000256" key="7">
    <source>
        <dbReference type="ARBA" id="ARBA00023136"/>
    </source>
</evidence>
<keyword evidence="12" id="KW-1185">Reference proteome</keyword>
<evidence type="ECO:0000256" key="2">
    <source>
        <dbReference type="ARBA" id="ARBA00022448"/>
    </source>
</evidence>
<sequence>MAKDNNDHIKLLFNTIDKSNFGYITRSSLEDYLNVNYKLNKEEASFQASQLINLMSKSKDINSQINYKDFTKFIKKQEKELLSLYNEITASNKLSDTSIEESGINFNNLTNAFQNSGDSNIKQKHVKGLIKTVGNNKNYITYKELKDYFILSPETKNLRNVYDYYRTRNPTKSTKKDPKYLLASAISGCVSRTMTAPLDRIRVLFQTHSRLGVKLTVKDGIKLIYENGGITSFWRGNGLNVLKIAPQTMLKFYLYEAYKPALNLKQTLKEGKKEGELDPRLKVLRDISIGAAGGLLSQVFIFPIETLKTRIMSETQRGKFAPKVTPSPAAANAVHTGVNATAGAHASAHASASSVTKSAVNSAAKSATKATVHEKQNGLVMRVAKSMWREGGVRPFFRGLTPAVASALPYYLTDFTLYEQSKKLYLKIANRNRPKDNRITTVNPVYLLGAGMLSNACAVTLVYPFALVRTRLQAQGTIGHPMRYKNSLDVIRKTYARESIRGFYNGIVPTLVKNVPSASISYVIYEFSKKLMDLE</sequence>
<proteinExistence type="inferred from homology"/>
<feature type="repeat" description="Solcar" evidence="8">
    <location>
        <begin position="281"/>
        <end position="424"/>
    </location>
</feature>
<keyword evidence="5 10" id="KW-1133">Transmembrane helix</keyword>
<dbReference type="AlphaFoldDB" id="A0A1Y2EA90"/>
<dbReference type="SUPFAM" id="SSF47473">
    <property type="entry name" value="EF-hand"/>
    <property type="match status" value="1"/>
</dbReference>
<dbReference type="OrthoDB" id="270584at2759"/>
<keyword evidence="6" id="KW-0496">Mitochondrion</keyword>
<dbReference type="Pfam" id="PF00153">
    <property type="entry name" value="Mito_carr"/>
    <property type="match status" value="3"/>
</dbReference>
<evidence type="ECO:0000256" key="4">
    <source>
        <dbReference type="ARBA" id="ARBA00022737"/>
    </source>
</evidence>
<protein>
    <submittedName>
        <fullName evidence="11">Mitochondrial carrier</fullName>
    </submittedName>
</protein>
<dbReference type="Gene3D" id="1.10.238.10">
    <property type="entry name" value="EF-hand"/>
    <property type="match status" value="1"/>
</dbReference>
<feature type="repeat" description="Solcar" evidence="8">
    <location>
        <begin position="175"/>
        <end position="261"/>
    </location>
</feature>
<feature type="repeat" description="Solcar" evidence="8">
    <location>
        <begin position="442"/>
        <end position="531"/>
    </location>
</feature>
<dbReference type="PROSITE" id="PS50920">
    <property type="entry name" value="SOLCAR"/>
    <property type="match status" value="3"/>
</dbReference>
<keyword evidence="2 9" id="KW-0813">Transport</keyword>
<dbReference type="GO" id="GO:0031966">
    <property type="term" value="C:mitochondrial membrane"/>
    <property type="evidence" value="ECO:0007669"/>
    <property type="project" value="UniProtKB-SubCell"/>
</dbReference>
<dbReference type="SUPFAM" id="SSF103506">
    <property type="entry name" value="Mitochondrial carrier"/>
    <property type="match status" value="1"/>
</dbReference>
<comment type="subcellular location">
    <subcellularLocation>
        <location evidence="1">Mitochondrion membrane</location>
        <topology evidence="1">Multi-pass membrane protein</topology>
    </subcellularLocation>
</comment>
<evidence type="ECO:0000313" key="11">
    <source>
        <dbReference type="EMBL" id="ORY68166.1"/>
    </source>
</evidence>
<dbReference type="Proteomes" id="UP000193920">
    <property type="component" value="Unassembled WGS sequence"/>
</dbReference>
<comment type="similarity">
    <text evidence="9">Belongs to the mitochondrial carrier (TC 2.A.29) family.</text>
</comment>
<dbReference type="InterPro" id="IPR023395">
    <property type="entry name" value="MCP_dom_sf"/>
</dbReference>
<reference evidence="11 12" key="1">
    <citation type="submission" date="2016-08" db="EMBL/GenBank/DDBJ databases">
        <title>A Parts List for Fungal Cellulosomes Revealed by Comparative Genomics.</title>
        <authorList>
            <consortium name="DOE Joint Genome Institute"/>
            <person name="Haitjema C.H."/>
            <person name="Gilmore S.P."/>
            <person name="Henske J.K."/>
            <person name="Solomon K.V."/>
            <person name="De Groot R."/>
            <person name="Kuo A."/>
            <person name="Mondo S.J."/>
            <person name="Salamov A.A."/>
            <person name="Labutti K."/>
            <person name="Zhao Z."/>
            <person name="Chiniquy J."/>
            <person name="Barry K."/>
            <person name="Brewer H.M."/>
            <person name="Purvine S.O."/>
            <person name="Wright A.T."/>
            <person name="Boxma B."/>
            <person name="Van Alen T."/>
            <person name="Hackstein J.H."/>
            <person name="Baker S.E."/>
            <person name="Grigoriev I.V."/>
            <person name="O'Malley M.A."/>
        </authorList>
    </citation>
    <scope>NUCLEOTIDE SEQUENCE [LARGE SCALE GENOMIC DNA]</scope>
    <source>
        <strain evidence="11 12">G1</strain>
    </source>
</reference>
<feature type="transmembrane region" description="Helical" evidence="10">
    <location>
        <begin position="445"/>
        <end position="468"/>
    </location>
</feature>